<proteinExistence type="predicted"/>
<gene>
    <name evidence="2" type="ORF">OLEA9_A102971</name>
</gene>
<organism evidence="2 3">
    <name type="scientific">Olea europaea subsp. europaea</name>
    <dbReference type="NCBI Taxonomy" id="158383"/>
    <lineage>
        <taxon>Eukaryota</taxon>
        <taxon>Viridiplantae</taxon>
        <taxon>Streptophyta</taxon>
        <taxon>Embryophyta</taxon>
        <taxon>Tracheophyta</taxon>
        <taxon>Spermatophyta</taxon>
        <taxon>Magnoliopsida</taxon>
        <taxon>eudicotyledons</taxon>
        <taxon>Gunneridae</taxon>
        <taxon>Pentapetalae</taxon>
        <taxon>asterids</taxon>
        <taxon>lamiids</taxon>
        <taxon>Lamiales</taxon>
        <taxon>Oleaceae</taxon>
        <taxon>Oleeae</taxon>
        <taxon>Olea</taxon>
    </lineage>
</organism>
<keyword evidence="3" id="KW-1185">Reference proteome</keyword>
<sequence>MDVEETPVAVVHRRRLSMGSFKTQRVGDSHRTCEIIDPKNELGKTPSRCITRSINTSSNSKVSGNRPPLAKVVHPDSKYMRGKNNMEDKIKRAVKDAISFLNNKKKNLQSNTIHK</sequence>
<reference evidence="2 3" key="1">
    <citation type="submission" date="2019-12" db="EMBL/GenBank/DDBJ databases">
        <authorList>
            <person name="Alioto T."/>
            <person name="Alioto T."/>
            <person name="Gomez Garrido J."/>
        </authorList>
    </citation>
    <scope>NUCLEOTIDE SEQUENCE [LARGE SCALE GENOMIC DNA]</scope>
</reference>
<evidence type="ECO:0000313" key="3">
    <source>
        <dbReference type="Proteomes" id="UP000594638"/>
    </source>
</evidence>
<dbReference type="Gramene" id="OE9A102971T1">
    <property type="protein sequence ID" value="OE9A102971C1"/>
    <property type="gene ID" value="OE9A102971"/>
</dbReference>
<protein>
    <submittedName>
        <fullName evidence="2">Uncharacterized protein</fullName>
    </submittedName>
</protein>
<comment type="caution">
    <text evidence="2">The sequence shown here is derived from an EMBL/GenBank/DDBJ whole genome shotgun (WGS) entry which is preliminary data.</text>
</comment>
<accession>A0A8S0PQ34</accession>
<name>A0A8S0PQ34_OLEEU</name>
<feature type="compositionally biased region" description="Polar residues" evidence="1">
    <location>
        <begin position="54"/>
        <end position="63"/>
    </location>
</feature>
<dbReference type="Proteomes" id="UP000594638">
    <property type="component" value="Unassembled WGS sequence"/>
</dbReference>
<evidence type="ECO:0000313" key="2">
    <source>
        <dbReference type="EMBL" id="CAA2955998.1"/>
    </source>
</evidence>
<dbReference type="AlphaFoldDB" id="A0A8S0PQ34"/>
<evidence type="ECO:0000256" key="1">
    <source>
        <dbReference type="SAM" id="MobiDB-lite"/>
    </source>
</evidence>
<dbReference type="EMBL" id="CACTIH010000171">
    <property type="protein sequence ID" value="CAA2955998.1"/>
    <property type="molecule type" value="Genomic_DNA"/>
</dbReference>
<feature type="region of interest" description="Disordered" evidence="1">
    <location>
        <begin position="54"/>
        <end position="73"/>
    </location>
</feature>